<name>A0AAW9SFS0_9BACT</name>
<dbReference type="PANTHER" id="PTHR36444:SF2">
    <property type="entry name" value="TRANSCRIPTIONAL REGULATOR PROTEIN YOBU-RELATED"/>
    <property type="match status" value="1"/>
</dbReference>
<dbReference type="EMBL" id="JBDKWZ010000010">
    <property type="protein sequence ID" value="MEN7549686.1"/>
    <property type="molecule type" value="Genomic_DNA"/>
</dbReference>
<dbReference type="PANTHER" id="PTHR36444">
    <property type="entry name" value="TRANSCRIPTIONAL REGULATOR PROTEIN YOBU-RELATED"/>
    <property type="match status" value="1"/>
</dbReference>
<gene>
    <name evidence="2" type="ORF">AAG747_17315</name>
</gene>
<organism evidence="2 3">
    <name type="scientific">Rapidithrix thailandica</name>
    <dbReference type="NCBI Taxonomy" id="413964"/>
    <lineage>
        <taxon>Bacteria</taxon>
        <taxon>Pseudomonadati</taxon>
        <taxon>Bacteroidota</taxon>
        <taxon>Cytophagia</taxon>
        <taxon>Cytophagales</taxon>
        <taxon>Flammeovirgaceae</taxon>
        <taxon>Rapidithrix</taxon>
    </lineage>
</organism>
<reference evidence="2 3" key="1">
    <citation type="submission" date="2024-04" db="EMBL/GenBank/DDBJ databases">
        <title>Novel genus in family Flammeovirgaceae.</title>
        <authorList>
            <person name="Nguyen T.H."/>
            <person name="Vuong T.Q."/>
            <person name="Le H."/>
            <person name="Kim S.-G."/>
        </authorList>
    </citation>
    <scope>NUCLEOTIDE SEQUENCE [LARGE SCALE GENOMIC DNA]</scope>
    <source>
        <strain evidence="2 3">JCM 23209</strain>
    </source>
</reference>
<dbReference type="InterPro" id="IPR010499">
    <property type="entry name" value="AraC_E-bd"/>
</dbReference>
<dbReference type="Proteomes" id="UP001403385">
    <property type="component" value="Unassembled WGS sequence"/>
</dbReference>
<dbReference type="AlphaFoldDB" id="A0AAW9SFS0"/>
<dbReference type="InterPro" id="IPR053182">
    <property type="entry name" value="YobU-like_regulator"/>
</dbReference>
<dbReference type="Pfam" id="PF14526">
    <property type="entry name" value="Cass2"/>
    <property type="match status" value="1"/>
</dbReference>
<protein>
    <submittedName>
        <fullName evidence="2">GyrI-like domain-containing protein</fullName>
    </submittedName>
</protein>
<keyword evidence="3" id="KW-1185">Reference proteome</keyword>
<comment type="caution">
    <text evidence="2">The sequence shown here is derived from an EMBL/GenBank/DDBJ whole genome shotgun (WGS) entry which is preliminary data.</text>
</comment>
<sequence>MSDFQLEEFAIVGIAVRTSNENGQAAQDIPALWDTFLSESIPDKIPNKVDNVVYSVYTEYEKDHTKPYTTVLGCKVTSLESVPEGMKGIVIKGGTYQKFIAKGKLSEGVVYEEWTNIWNTDLPRIYSTDFEVYGEKSQHPEEAEVDIWIAVN</sequence>
<feature type="domain" description="AraC effector-binding" evidence="1">
    <location>
        <begin position="2"/>
        <end position="152"/>
    </location>
</feature>
<proteinExistence type="predicted"/>
<dbReference type="Gene3D" id="3.20.80.10">
    <property type="entry name" value="Regulatory factor, effector binding domain"/>
    <property type="match status" value="1"/>
</dbReference>
<evidence type="ECO:0000313" key="3">
    <source>
        <dbReference type="Proteomes" id="UP001403385"/>
    </source>
</evidence>
<dbReference type="InterPro" id="IPR029441">
    <property type="entry name" value="Cass2"/>
</dbReference>
<accession>A0AAW9SFS0</accession>
<evidence type="ECO:0000259" key="1">
    <source>
        <dbReference type="SMART" id="SM00871"/>
    </source>
</evidence>
<dbReference type="InterPro" id="IPR011256">
    <property type="entry name" value="Reg_factor_effector_dom_sf"/>
</dbReference>
<dbReference type="SMART" id="SM00871">
    <property type="entry name" value="AraC_E_bind"/>
    <property type="match status" value="1"/>
</dbReference>
<evidence type="ECO:0000313" key="2">
    <source>
        <dbReference type="EMBL" id="MEN7549686.1"/>
    </source>
</evidence>
<dbReference type="SUPFAM" id="SSF55136">
    <property type="entry name" value="Probable bacterial effector-binding domain"/>
    <property type="match status" value="1"/>
</dbReference>
<dbReference type="RefSeq" id="WP_346822465.1">
    <property type="nucleotide sequence ID" value="NZ_JBDKWZ010000010.1"/>
</dbReference>